<evidence type="ECO:0000259" key="4">
    <source>
        <dbReference type="PROSITE" id="PS50110"/>
    </source>
</evidence>
<dbReference type="KEGG" id="rlc:K227x_60370"/>
<dbReference type="PROSITE" id="PS50110">
    <property type="entry name" value="RESPONSE_REGULATORY"/>
    <property type="match status" value="1"/>
</dbReference>
<dbReference type="PANTHER" id="PTHR44591:SF3">
    <property type="entry name" value="RESPONSE REGULATORY DOMAIN-CONTAINING PROTEIN"/>
    <property type="match status" value="1"/>
</dbReference>
<accession>A0A517NKK5</accession>
<dbReference type="AlphaFoldDB" id="A0A517NKK5"/>
<dbReference type="SMART" id="SM00448">
    <property type="entry name" value="REC"/>
    <property type="match status" value="1"/>
</dbReference>
<dbReference type="PANTHER" id="PTHR44591">
    <property type="entry name" value="STRESS RESPONSE REGULATOR PROTEIN 1"/>
    <property type="match status" value="1"/>
</dbReference>
<dbReference type="Pfam" id="PF13581">
    <property type="entry name" value="HATPase_c_2"/>
    <property type="match status" value="1"/>
</dbReference>
<keyword evidence="1 2" id="KW-0597">Phosphoprotein</keyword>
<dbReference type="CDD" id="cd00156">
    <property type="entry name" value="REC"/>
    <property type="match status" value="1"/>
</dbReference>
<evidence type="ECO:0000313" key="6">
    <source>
        <dbReference type="Proteomes" id="UP000318538"/>
    </source>
</evidence>
<evidence type="ECO:0000313" key="5">
    <source>
        <dbReference type="EMBL" id="QDT07609.1"/>
    </source>
</evidence>
<dbReference type="InterPro" id="IPR036890">
    <property type="entry name" value="HATPase_C_sf"/>
</dbReference>
<keyword evidence="6" id="KW-1185">Reference proteome</keyword>
<dbReference type="InterPro" id="IPR011006">
    <property type="entry name" value="CheY-like_superfamily"/>
</dbReference>
<gene>
    <name evidence="5" type="primary">glnG_3</name>
    <name evidence="5" type="ORF">K227x_60370</name>
</gene>
<dbReference type="CDD" id="cd16936">
    <property type="entry name" value="HATPase_RsbW-like"/>
    <property type="match status" value="1"/>
</dbReference>
<dbReference type="InterPro" id="IPR050595">
    <property type="entry name" value="Bact_response_regulator"/>
</dbReference>
<feature type="compositionally biased region" description="Acidic residues" evidence="3">
    <location>
        <begin position="302"/>
        <end position="311"/>
    </location>
</feature>
<evidence type="ECO:0000256" key="3">
    <source>
        <dbReference type="SAM" id="MobiDB-lite"/>
    </source>
</evidence>
<dbReference type="SUPFAM" id="SSF55874">
    <property type="entry name" value="ATPase domain of HSP90 chaperone/DNA topoisomerase II/histidine kinase"/>
    <property type="match status" value="1"/>
</dbReference>
<protein>
    <submittedName>
        <fullName evidence="5">Nitrogen regulation protein NR(I)</fullName>
    </submittedName>
</protein>
<dbReference type="Gene3D" id="3.40.50.2300">
    <property type="match status" value="1"/>
</dbReference>
<dbReference type="Gene3D" id="3.30.565.10">
    <property type="entry name" value="Histidine kinase-like ATPase, C-terminal domain"/>
    <property type="match status" value="1"/>
</dbReference>
<reference evidence="5 6" key="1">
    <citation type="submission" date="2019-02" db="EMBL/GenBank/DDBJ databases">
        <title>Deep-cultivation of Planctomycetes and their phenomic and genomic characterization uncovers novel biology.</title>
        <authorList>
            <person name="Wiegand S."/>
            <person name="Jogler M."/>
            <person name="Boedeker C."/>
            <person name="Pinto D."/>
            <person name="Vollmers J."/>
            <person name="Rivas-Marin E."/>
            <person name="Kohn T."/>
            <person name="Peeters S.H."/>
            <person name="Heuer A."/>
            <person name="Rast P."/>
            <person name="Oberbeckmann S."/>
            <person name="Bunk B."/>
            <person name="Jeske O."/>
            <person name="Meyerdierks A."/>
            <person name="Storesund J.E."/>
            <person name="Kallscheuer N."/>
            <person name="Luecker S."/>
            <person name="Lage O.M."/>
            <person name="Pohl T."/>
            <person name="Merkel B.J."/>
            <person name="Hornburger P."/>
            <person name="Mueller R.-W."/>
            <person name="Bruemmer F."/>
            <person name="Labrenz M."/>
            <person name="Spormann A.M."/>
            <person name="Op den Camp H."/>
            <person name="Overmann J."/>
            <person name="Amann R."/>
            <person name="Jetten M.S.M."/>
            <person name="Mascher T."/>
            <person name="Medema M.H."/>
            <person name="Devos D.P."/>
            <person name="Kaster A.-K."/>
            <person name="Ovreas L."/>
            <person name="Rohde M."/>
            <person name="Galperin M.Y."/>
            <person name="Jogler C."/>
        </authorList>
    </citation>
    <scope>NUCLEOTIDE SEQUENCE [LARGE SCALE GENOMIC DNA]</scope>
    <source>
        <strain evidence="5 6">K22_7</strain>
    </source>
</reference>
<evidence type="ECO:0000256" key="2">
    <source>
        <dbReference type="PROSITE-ProRule" id="PRU00169"/>
    </source>
</evidence>
<organism evidence="5 6">
    <name type="scientific">Rubripirellula lacrimiformis</name>
    <dbReference type="NCBI Taxonomy" id="1930273"/>
    <lineage>
        <taxon>Bacteria</taxon>
        <taxon>Pseudomonadati</taxon>
        <taxon>Planctomycetota</taxon>
        <taxon>Planctomycetia</taxon>
        <taxon>Pirellulales</taxon>
        <taxon>Pirellulaceae</taxon>
        <taxon>Rubripirellula</taxon>
    </lineage>
</organism>
<dbReference type="EMBL" id="CP036525">
    <property type="protein sequence ID" value="QDT07609.1"/>
    <property type="molecule type" value="Genomic_DNA"/>
</dbReference>
<dbReference type="SUPFAM" id="SSF52172">
    <property type="entry name" value="CheY-like"/>
    <property type="match status" value="1"/>
</dbReference>
<dbReference type="OrthoDB" id="9770645at2"/>
<dbReference type="GO" id="GO:0000160">
    <property type="term" value="P:phosphorelay signal transduction system"/>
    <property type="evidence" value="ECO:0007669"/>
    <property type="project" value="InterPro"/>
</dbReference>
<dbReference type="Pfam" id="PF00072">
    <property type="entry name" value="Response_reg"/>
    <property type="match status" value="1"/>
</dbReference>
<dbReference type="InterPro" id="IPR003594">
    <property type="entry name" value="HATPase_dom"/>
</dbReference>
<dbReference type="Proteomes" id="UP000318538">
    <property type="component" value="Chromosome"/>
</dbReference>
<dbReference type="RefSeq" id="WP_145175813.1">
    <property type="nucleotide sequence ID" value="NZ_CP036525.1"/>
</dbReference>
<dbReference type="InterPro" id="IPR001789">
    <property type="entry name" value="Sig_transdc_resp-reg_receiver"/>
</dbReference>
<name>A0A517NKK5_9BACT</name>
<proteinExistence type="predicted"/>
<feature type="region of interest" description="Disordered" evidence="3">
    <location>
        <begin position="294"/>
        <end position="317"/>
    </location>
</feature>
<evidence type="ECO:0000256" key="1">
    <source>
        <dbReference type="ARBA" id="ARBA00022553"/>
    </source>
</evidence>
<feature type="domain" description="Response regulatory" evidence="4">
    <location>
        <begin position="6"/>
        <end position="120"/>
    </location>
</feature>
<feature type="modified residue" description="4-aspartylphosphate" evidence="2">
    <location>
        <position position="55"/>
    </location>
</feature>
<sequence length="317" mass="34939">MTGTSHILVVDDSPTQLRQMQMVLEQDGFIVRAVENAQAALEAIERELPALVVTDLEMPGMSGLELVETLHCSHKSLPVLLTTAEGSEDVAAEALRRGATSYVPKRDISRTLCSVARQILSVHYEAQSVREIAKFAVGYSLKLTLGNDESLVPKIIARLEQPLVELELFDEGERMQIAMALDEALVNAIIHGNLEVSSDLRQTNDGQAYVDKISQRKSESPYRDRKLHVILDANRDLATFTIRDEGNGFDCAELRDPTNPENLERAGGRGLLLIHAFMDEVSHNDVGNEIVMVKRKPTPESTDAEPTDDSAENAAQN</sequence>